<proteinExistence type="predicted"/>
<dbReference type="EMBL" id="SRLO01006934">
    <property type="protein sequence ID" value="TNN28402.1"/>
    <property type="molecule type" value="Genomic_DNA"/>
</dbReference>
<comment type="caution">
    <text evidence="1">The sequence shown here is derived from an EMBL/GenBank/DDBJ whole genome shotgun (WGS) entry which is preliminary data.</text>
</comment>
<organism evidence="1 2">
    <name type="scientific">Liparis tanakae</name>
    <name type="common">Tanaka's snailfish</name>
    <dbReference type="NCBI Taxonomy" id="230148"/>
    <lineage>
        <taxon>Eukaryota</taxon>
        <taxon>Metazoa</taxon>
        <taxon>Chordata</taxon>
        <taxon>Craniata</taxon>
        <taxon>Vertebrata</taxon>
        <taxon>Euteleostomi</taxon>
        <taxon>Actinopterygii</taxon>
        <taxon>Neopterygii</taxon>
        <taxon>Teleostei</taxon>
        <taxon>Neoteleostei</taxon>
        <taxon>Acanthomorphata</taxon>
        <taxon>Eupercaria</taxon>
        <taxon>Perciformes</taxon>
        <taxon>Cottioidei</taxon>
        <taxon>Cottales</taxon>
        <taxon>Liparidae</taxon>
        <taxon>Liparis</taxon>
    </lineage>
</organism>
<name>A0A4Z2EJ85_9TELE</name>
<dbReference type="Proteomes" id="UP000314294">
    <property type="component" value="Unassembled WGS sequence"/>
</dbReference>
<evidence type="ECO:0000313" key="2">
    <source>
        <dbReference type="Proteomes" id="UP000314294"/>
    </source>
</evidence>
<keyword evidence="2" id="KW-1185">Reference proteome</keyword>
<reference evidence="1 2" key="1">
    <citation type="submission" date="2019-03" db="EMBL/GenBank/DDBJ databases">
        <title>First draft genome of Liparis tanakae, snailfish: a comprehensive survey of snailfish specific genes.</title>
        <authorList>
            <person name="Kim W."/>
            <person name="Song I."/>
            <person name="Jeong J.-H."/>
            <person name="Kim D."/>
            <person name="Kim S."/>
            <person name="Ryu S."/>
            <person name="Song J.Y."/>
            <person name="Lee S.K."/>
        </authorList>
    </citation>
    <scope>NUCLEOTIDE SEQUENCE [LARGE SCALE GENOMIC DNA]</scope>
    <source>
        <tissue evidence="1">Muscle</tissue>
    </source>
</reference>
<dbReference type="AlphaFoldDB" id="A0A4Z2EJ85"/>
<evidence type="ECO:0000313" key="1">
    <source>
        <dbReference type="EMBL" id="TNN28402.1"/>
    </source>
</evidence>
<accession>A0A4Z2EJ85</accession>
<sequence>MCRRGQLERLPQETVKLGLHQHAAGVRHLRKHIYRHTDTSRSLSTSFPPHSVASIAFTESTLYLSMAASKKSTSRAALSRGSMVCVVGSRLLSWLNRADTKFSSLVTEMPAFSSTAFSPASRTASITL</sequence>
<protein>
    <submittedName>
        <fullName evidence="1">Uncharacterized protein</fullName>
    </submittedName>
</protein>
<gene>
    <name evidence="1" type="ORF">EYF80_061451</name>
</gene>